<dbReference type="AlphaFoldDB" id="A0A1G4JHX4"/>
<dbReference type="OrthoDB" id="376826at2759"/>
<name>A0A1G4JHX4_9SACH</name>
<gene>
    <name evidence="1" type="ORF">LADA_0F01156G</name>
</gene>
<protein>
    <submittedName>
        <fullName evidence="1">LADA_0F01156g1_1</fullName>
    </submittedName>
</protein>
<evidence type="ECO:0000313" key="2">
    <source>
        <dbReference type="Proteomes" id="UP000190274"/>
    </source>
</evidence>
<proteinExistence type="predicted"/>
<dbReference type="Pfam" id="PF17316">
    <property type="entry name" value="Perilipin_2"/>
    <property type="match status" value="1"/>
</dbReference>
<dbReference type="EMBL" id="LT598458">
    <property type="protein sequence ID" value="SCU89999.1"/>
    <property type="molecule type" value="Genomic_DNA"/>
</dbReference>
<evidence type="ECO:0000313" key="1">
    <source>
        <dbReference type="EMBL" id="SCU89999.1"/>
    </source>
</evidence>
<keyword evidence="2" id="KW-1185">Reference proteome</keyword>
<organism evidence="1 2">
    <name type="scientific">Lachancea dasiensis</name>
    <dbReference type="NCBI Taxonomy" id="1072105"/>
    <lineage>
        <taxon>Eukaryota</taxon>
        <taxon>Fungi</taxon>
        <taxon>Dikarya</taxon>
        <taxon>Ascomycota</taxon>
        <taxon>Saccharomycotina</taxon>
        <taxon>Saccharomycetes</taxon>
        <taxon>Saccharomycetales</taxon>
        <taxon>Saccharomycetaceae</taxon>
        <taxon>Lachancea</taxon>
    </lineage>
</organism>
<accession>A0A1G4JHX4</accession>
<reference evidence="1 2" key="1">
    <citation type="submission" date="2016-03" db="EMBL/GenBank/DDBJ databases">
        <authorList>
            <person name="Devillers H."/>
        </authorList>
    </citation>
    <scope>NUCLEOTIDE SEQUENCE [LARGE SCALE GENOMIC DNA]</scope>
    <source>
        <strain evidence="1">CBS 10888</strain>
    </source>
</reference>
<sequence>MSGIQNVDGQHAKSVEHVKSYPLVKQTHDFFVQLPATRILVANTKPVYDSVANSKPARWVAPVTRMVDSVADKGLEMTDKLMPSLKSKTYHDLRQDAASPFVFTRNAVVKATNATVSAADTYVYEPTHNKVMKFRQFYNAKLYDTHGKPLVRSSMDPLVAPCNQRLENMTKSYFPVGREVSTNGFSSEISRTLALSNNLLQRMSPIAQRKLVNFVMAPCTYTQHVNEVFNKKLDEQEDLGIANSWNASKGAISTLNKETLDYVKRTRTRTVRAVDQSEIPVSTAA</sequence>
<dbReference type="Proteomes" id="UP000190274">
    <property type="component" value="Chromosome F"/>
</dbReference>
<dbReference type="GO" id="GO:0030437">
    <property type="term" value="P:ascospore formation"/>
    <property type="evidence" value="ECO:0007669"/>
    <property type="project" value="EnsemblFungi"/>
</dbReference>